<proteinExistence type="inferred from homology"/>
<dbReference type="SUPFAM" id="SSF53187">
    <property type="entry name" value="Zn-dependent exopeptidases"/>
    <property type="match status" value="1"/>
</dbReference>
<dbReference type="EMBL" id="JBEXIP010000005">
    <property type="protein sequence ID" value="MET8433101.1"/>
    <property type="molecule type" value="Genomic_DNA"/>
</dbReference>
<dbReference type="PANTHER" id="PTHR30575">
    <property type="entry name" value="PEPTIDASE M20"/>
    <property type="match status" value="1"/>
</dbReference>
<dbReference type="InterPro" id="IPR002933">
    <property type="entry name" value="Peptidase_M20"/>
</dbReference>
<feature type="domain" description="Peptidase M20 dimerisation" evidence="3">
    <location>
        <begin position="171"/>
        <end position="263"/>
    </location>
</feature>
<evidence type="ECO:0000256" key="1">
    <source>
        <dbReference type="PIRNR" id="PIRNR037226"/>
    </source>
</evidence>
<dbReference type="Pfam" id="PF01546">
    <property type="entry name" value="Peptidase_M20"/>
    <property type="match status" value="1"/>
</dbReference>
<gene>
    <name evidence="4" type="ORF">ABZV61_09900</name>
</gene>
<dbReference type="InterPro" id="IPR011650">
    <property type="entry name" value="Peptidase_M20_dimer"/>
</dbReference>
<evidence type="ECO:0000313" key="4">
    <source>
        <dbReference type="EMBL" id="MET8433101.1"/>
    </source>
</evidence>
<keyword evidence="5" id="KW-1185">Reference proteome</keyword>
<dbReference type="PANTHER" id="PTHR30575:SF0">
    <property type="entry name" value="XAA-ARG DIPEPTIDASE"/>
    <property type="match status" value="1"/>
</dbReference>
<sequence length="414" mass="42983">MTNTLGMHRTVTEAVRSWSDRLVALSHGLHDEPETALQEHRSAARIGDLLETAGFTVNRGVADLPTALVATRGSGDLVIGFCAEYDALPGIGHACGHNVNGAAAVGAALALAAVADELDLTVKLIGTPAEEDIGGKVLLLDAGVFDDVAAAMMVHAAPDDSVGASSLAIGAWDITYRGKPSHAALAPWEGINALDAMTLAHTAVGLLRQQLPPGVAVHGIVTEGGQALNVIPARTRARCEVRALTVEQLGEVWQRVRACFQAGALATGAELELRPHGSDFADLRQDPDMTEVYVRALGGLGRTAMSRYGETMASTDMGNVSQLIPTIHPTIGYDTDGAKQHTPEFTAYGKSPGADRAVLDGATALALTGAGLATSQAQRSRLLDGVRRRQRSQPACDGANGSPPTRAVRLAPGA</sequence>
<dbReference type="InterPro" id="IPR017144">
    <property type="entry name" value="Xaa-Arg_dipeptidase"/>
</dbReference>
<evidence type="ECO:0000259" key="3">
    <source>
        <dbReference type="Pfam" id="PF07687"/>
    </source>
</evidence>
<organism evidence="4 5">
    <name type="scientific">Streptomyces sp. 900116325</name>
    <dbReference type="NCBI Taxonomy" id="3154295"/>
    <lineage>
        <taxon>Bacteria</taxon>
        <taxon>Bacillati</taxon>
        <taxon>Actinomycetota</taxon>
        <taxon>Actinomycetes</taxon>
        <taxon>Kitasatosporales</taxon>
        <taxon>Streptomycetaceae</taxon>
        <taxon>Streptomyces</taxon>
    </lineage>
</organism>
<dbReference type="RefSeq" id="WP_356709199.1">
    <property type="nucleotide sequence ID" value="NZ_JBEXIP010000005.1"/>
</dbReference>
<dbReference type="InterPro" id="IPR052030">
    <property type="entry name" value="Peptidase_M20/M20A_hydrolases"/>
</dbReference>
<dbReference type="Gene3D" id="3.30.70.360">
    <property type="match status" value="1"/>
</dbReference>
<feature type="region of interest" description="Disordered" evidence="2">
    <location>
        <begin position="387"/>
        <end position="414"/>
    </location>
</feature>
<comment type="caution">
    <text evidence="4">The sequence shown here is derived from an EMBL/GenBank/DDBJ whole genome shotgun (WGS) entry which is preliminary data.</text>
</comment>
<reference evidence="4 5" key="1">
    <citation type="submission" date="2024-06" db="EMBL/GenBank/DDBJ databases">
        <title>The Natural Products Discovery Center: Release of the First 8490 Sequenced Strains for Exploring Actinobacteria Biosynthetic Diversity.</title>
        <authorList>
            <person name="Kalkreuter E."/>
            <person name="Kautsar S.A."/>
            <person name="Yang D."/>
            <person name="Bader C.D."/>
            <person name="Teijaro C.N."/>
            <person name="Fluegel L."/>
            <person name="Davis C.M."/>
            <person name="Simpson J.R."/>
            <person name="Lauterbach L."/>
            <person name="Steele A.D."/>
            <person name="Gui C."/>
            <person name="Meng S."/>
            <person name="Li G."/>
            <person name="Viehrig K."/>
            <person name="Ye F."/>
            <person name="Su P."/>
            <person name="Kiefer A.F."/>
            <person name="Nichols A."/>
            <person name="Cepeda A.J."/>
            <person name="Yan W."/>
            <person name="Fan B."/>
            <person name="Jiang Y."/>
            <person name="Adhikari A."/>
            <person name="Zheng C.-J."/>
            <person name="Schuster L."/>
            <person name="Cowan T.M."/>
            <person name="Smanski M.J."/>
            <person name="Chevrette M.G."/>
            <person name="De Carvalho L.P.S."/>
            <person name="Shen B."/>
        </authorList>
    </citation>
    <scope>NUCLEOTIDE SEQUENCE [LARGE SCALE GENOMIC DNA]</scope>
    <source>
        <strain evidence="4 5">NPDC005137</strain>
    </source>
</reference>
<dbReference type="InterPro" id="IPR017439">
    <property type="entry name" value="Amidohydrolase"/>
</dbReference>
<dbReference type="Proteomes" id="UP001550044">
    <property type="component" value="Unassembled WGS sequence"/>
</dbReference>
<dbReference type="Gene3D" id="3.40.630.10">
    <property type="entry name" value="Zn peptidases"/>
    <property type="match status" value="1"/>
</dbReference>
<protein>
    <recommendedName>
        <fullName evidence="1">Peptidase M20 domain-containing protein 2</fullName>
    </recommendedName>
</protein>
<dbReference type="PIRSF" id="PIRSF037226">
    <property type="entry name" value="Amidohydrolase_ACY1L2_prd"/>
    <property type="match status" value="1"/>
</dbReference>
<name>A0ABV2U5J1_9ACTN</name>
<dbReference type="SUPFAM" id="SSF55031">
    <property type="entry name" value="Bacterial exopeptidase dimerisation domain"/>
    <property type="match status" value="1"/>
</dbReference>
<dbReference type="NCBIfam" id="TIGR01891">
    <property type="entry name" value="amidohydrolases"/>
    <property type="match status" value="1"/>
</dbReference>
<dbReference type="Pfam" id="PF07687">
    <property type="entry name" value="M20_dimer"/>
    <property type="match status" value="1"/>
</dbReference>
<evidence type="ECO:0000256" key="2">
    <source>
        <dbReference type="SAM" id="MobiDB-lite"/>
    </source>
</evidence>
<accession>A0ABV2U5J1</accession>
<dbReference type="InterPro" id="IPR036264">
    <property type="entry name" value="Bact_exopeptidase_dim_dom"/>
</dbReference>
<evidence type="ECO:0000313" key="5">
    <source>
        <dbReference type="Proteomes" id="UP001550044"/>
    </source>
</evidence>
<comment type="similarity">
    <text evidence="1">Belongs to the peptidase M20A family.</text>
</comment>